<evidence type="ECO:0000313" key="3">
    <source>
        <dbReference type="Proteomes" id="UP000198414"/>
    </source>
</evidence>
<feature type="region of interest" description="Disordered" evidence="1">
    <location>
        <begin position="108"/>
        <end position="137"/>
    </location>
</feature>
<reference evidence="2 3" key="1">
    <citation type="submission" date="2015-11" db="EMBL/GenBank/DDBJ databases">
        <title>Draft genome sequences of new species of the genus Lactobacillus isolated from orchardgrass silage.</title>
        <authorList>
            <person name="Tohno M."/>
            <person name="Tanizawa Y."/>
            <person name="Arita M."/>
        </authorList>
    </citation>
    <scope>NUCLEOTIDE SEQUENCE [LARGE SCALE GENOMIC DNA]</scope>
    <source>
        <strain evidence="2 3">IWT25</strain>
    </source>
</reference>
<name>A0A1Z5IUC7_9LACO</name>
<dbReference type="AlphaFoldDB" id="A0A1Z5IUC7"/>
<gene>
    <name evidence="2" type="ORF">IWT25_00668</name>
</gene>
<comment type="caution">
    <text evidence="2">The sequence shown here is derived from an EMBL/GenBank/DDBJ whole genome shotgun (WGS) entry which is preliminary data.</text>
</comment>
<dbReference type="RefSeq" id="WP_180949708.1">
    <property type="nucleotide sequence ID" value="NZ_BCMI01000005.1"/>
</dbReference>
<sequence>MEKIKISAKRIGINKVTNVPASVGMMNRLQDLQIQMLEMDATDFDNMSDLEVLKKTRKATKAMEEFVKNTLKFTDKQVETMEDSIDMQEFGEFIGYINARLEGISDADYDKSVQSEKEEAETDPKSDATKPEKVSTN</sequence>
<proteinExistence type="predicted"/>
<dbReference type="InterPro" id="IPR009681">
    <property type="entry name" value="Phage_TAC_Siphoviridae"/>
</dbReference>
<protein>
    <submittedName>
        <fullName evidence="2">Tail protein</fullName>
    </submittedName>
</protein>
<accession>A0A1Z5IUC7</accession>
<evidence type="ECO:0000256" key="1">
    <source>
        <dbReference type="SAM" id="MobiDB-lite"/>
    </source>
</evidence>
<evidence type="ECO:0000313" key="2">
    <source>
        <dbReference type="EMBL" id="GAX05364.1"/>
    </source>
</evidence>
<organism evidence="2 3">
    <name type="scientific">Secundilactobacillus pentosiphilus</name>
    <dbReference type="NCBI Taxonomy" id="1714682"/>
    <lineage>
        <taxon>Bacteria</taxon>
        <taxon>Bacillati</taxon>
        <taxon>Bacillota</taxon>
        <taxon>Bacilli</taxon>
        <taxon>Lactobacillales</taxon>
        <taxon>Lactobacillaceae</taxon>
        <taxon>Secundilactobacillus</taxon>
    </lineage>
</organism>
<dbReference type="Proteomes" id="UP000198414">
    <property type="component" value="Unassembled WGS sequence"/>
</dbReference>
<dbReference type="EMBL" id="BCMI01000005">
    <property type="protein sequence ID" value="GAX05364.1"/>
    <property type="molecule type" value="Genomic_DNA"/>
</dbReference>
<dbReference type="Pfam" id="PF06896">
    <property type="entry name" value="Phage_TAC_3"/>
    <property type="match status" value="1"/>
</dbReference>